<dbReference type="EMBL" id="CP126980">
    <property type="protein sequence ID" value="WIM94411.1"/>
    <property type="molecule type" value="Genomic_DNA"/>
</dbReference>
<evidence type="ECO:0000313" key="3">
    <source>
        <dbReference type="Proteomes" id="UP001240150"/>
    </source>
</evidence>
<dbReference type="SUPFAM" id="SSF47336">
    <property type="entry name" value="ACP-like"/>
    <property type="match status" value="1"/>
</dbReference>
<protein>
    <submittedName>
        <fullName evidence="2">Phosphopantetheine-binding protein</fullName>
    </submittedName>
</protein>
<sequence>MSDELRGRVREFVATQAPGADVDDDDDLFASGLVNSLFAVQLVLWLEQTFDVRVESHELVITTFATVSSIADFVARKQAGPAVARGL</sequence>
<dbReference type="Gene3D" id="1.10.1200.10">
    <property type="entry name" value="ACP-like"/>
    <property type="match status" value="1"/>
</dbReference>
<name>A0ABY8WBA6_9ACTN</name>
<dbReference type="PROSITE" id="PS50075">
    <property type="entry name" value="CARRIER"/>
    <property type="match status" value="1"/>
</dbReference>
<evidence type="ECO:0000313" key="2">
    <source>
        <dbReference type="EMBL" id="WIM94411.1"/>
    </source>
</evidence>
<evidence type="ECO:0000259" key="1">
    <source>
        <dbReference type="PROSITE" id="PS50075"/>
    </source>
</evidence>
<accession>A0ABY8WBA6</accession>
<feature type="domain" description="Carrier" evidence="1">
    <location>
        <begin position="1"/>
        <end position="78"/>
    </location>
</feature>
<dbReference type="RefSeq" id="WP_284915614.1">
    <property type="nucleotide sequence ID" value="NZ_CP126980.1"/>
</dbReference>
<gene>
    <name evidence="2" type="ORF">ACTOB_006434</name>
</gene>
<dbReference type="InterPro" id="IPR036736">
    <property type="entry name" value="ACP-like_sf"/>
</dbReference>
<reference evidence="2 3" key="1">
    <citation type="submission" date="2023-06" db="EMBL/GenBank/DDBJ databases">
        <authorList>
            <person name="Yushchuk O."/>
            <person name="Binda E."/>
            <person name="Ruckert-Reed C."/>
            <person name="Fedorenko V."/>
            <person name="Kalinowski J."/>
            <person name="Marinelli F."/>
        </authorList>
    </citation>
    <scope>NUCLEOTIDE SEQUENCE [LARGE SCALE GENOMIC DNA]</scope>
    <source>
        <strain evidence="2 3">NRRL 3884</strain>
    </source>
</reference>
<keyword evidence="3" id="KW-1185">Reference proteome</keyword>
<proteinExistence type="predicted"/>
<dbReference type="Proteomes" id="UP001240150">
    <property type="component" value="Chromosome"/>
</dbReference>
<dbReference type="InterPro" id="IPR009081">
    <property type="entry name" value="PP-bd_ACP"/>
</dbReference>
<organism evidence="2 3">
    <name type="scientific">Actinoplanes oblitus</name>
    <dbReference type="NCBI Taxonomy" id="3040509"/>
    <lineage>
        <taxon>Bacteria</taxon>
        <taxon>Bacillati</taxon>
        <taxon>Actinomycetota</taxon>
        <taxon>Actinomycetes</taxon>
        <taxon>Micromonosporales</taxon>
        <taxon>Micromonosporaceae</taxon>
        <taxon>Actinoplanes</taxon>
    </lineage>
</organism>
<dbReference type="Pfam" id="PF00550">
    <property type="entry name" value="PP-binding"/>
    <property type="match status" value="1"/>
</dbReference>